<comment type="caution">
    <text evidence="2">The sequence shown here is derived from an EMBL/GenBank/DDBJ whole genome shotgun (WGS) entry which is preliminary data.</text>
</comment>
<dbReference type="RefSeq" id="WP_101954991.1">
    <property type="nucleotide sequence ID" value="NZ_JAJHTB010000005.1"/>
</dbReference>
<accession>A0AAP1RGG4</accession>
<dbReference type="EMBL" id="WXXV01000010">
    <property type="protein sequence ID" value="MBE7695448.1"/>
    <property type="molecule type" value="Genomic_DNA"/>
</dbReference>
<proteinExistence type="predicted"/>
<keyword evidence="1" id="KW-0812">Transmembrane</keyword>
<feature type="transmembrane region" description="Helical" evidence="1">
    <location>
        <begin position="89"/>
        <end position="115"/>
    </location>
</feature>
<feature type="transmembrane region" description="Helical" evidence="1">
    <location>
        <begin position="121"/>
        <end position="141"/>
    </location>
</feature>
<sequence>MDDQLYNQIFLKPRFQIDFEMNSAVLLDEIKQHLSDEPAYKMRVIDQHVIIDIPLKEAHFWSPQLQLEVEELTATTSKIKGLFGPKPQVWTFFMFLHFIVAFAFLIFGIMAYSNWSLKRIAILPIVMLVVLPIIWVALYFVGSLGKATGKKQMNALKKFTKALLIKIN</sequence>
<keyword evidence="1" id="KW-1133">Transmembrane helix</keyword>
<evidence type="ECO:0000313" key="2">
    <source>
        <dbReference type="EMBL" id="MBE7695448.1"/>
    </source>
</evidence>
<keyword evidence="3" id="KW-1185">Reference proteome</keyword>
<name>A0AAP1RGG4_9FLAO</name>
<protein>
    <submittedName>
        <fullName evidence="2">GTP-binding protein</fullName>
    </submittedName>
</protein>
<organism evidence="2 3">
    <name type="scientific">Tenacibaculum finnmarkense genomovar finnmarkense</name>
    <dbReference type="NCBI Taxonomy" id="1458503"/>
    <lineage>
        <taxon>Bacteria</taxon>
        <taxon>Pseudomonadati</taxon>
        <taxon>Bacteroidota</taxon>
        <taxon>Flavobacteriia</taxon>
        <taxon>Flavobacteriales</taxon>
        <taxon>Flavobacteriaceae</taxon>
        <taxon>Tenacibaculum</taxon>
        <taxon>Tenacibaculum finnmarkense</taxon>
    </lineage>
</organism>
<keyword evidence="1" id="KW-0472">Membrane</keyword>
<evidence type="ECO:0000313" key="3">
    <source>
        <dbReference type="Proteomes" id="UP000806077"/>
    </source>
</evidence>
<gene>
    <name evidence="2" type="ORF">F7645_08455</name>
</gene>
<dbReference type="Proteomes" id="UP000806077">
    <property type="component" value="Unassembled WGS sequence"/>
</dbReference>
<dbReference type="AlphaFoldDB" id="A0AAP1RGG4"/>
<evidence type="ECO:0000256" key="1">
    <source>
        <dbReference type="SAM" id="Phobius"/>
    </source>
</evidence>
<reference evidence="2 3" key="1">
    <citation type="journal article" date="2020" name="Int. J. Syst. Evol. Microbiol.">
        <title>Tenacibaculum piscium sp. nov., isolated from skin ulcers of sea-farmed fish, and description of Tenacibaculum finnmarkense sp. nov. with subdivision into genomovars finnmarkense and ulcerans.</title>
        <authorList>
            <person name="Olsen A.B."/>
            <person name="Spilsberg B."/>
            <person name="Nilsen H.K."/>
            <person name="Lagesen K."/>
            <person name="Gulla S."/>
            <person name="Avendano-Herrera R."/>
            <person name="Irgang R."/>
            <person name="Duchaud E."/>
            <person name="Colquhoun D.J."/>
        </authorList>
    </citation>
    <scope>NUCLEOTIDE SEQUENCE [LARGE SCALE GENOMIC DNA]</scope>
    <source>
        <strain evidence="2 3">TNO037</strain>
    </source>
</reference>